<dbReference type="VEuPathDB" id="VectorBase:ADAR2_009187"/>
<organism evidence="2">
    <name type="scientific">Anopheles darlingi</name>
    <name type="common">Mosquito</name>
    <dbReference type="NCBI Taxonomy" id="43151"/>
    <lineage>
        <taxon>Eukaryota</taxon>
        <taxon>Metazoa</taxon>
        <taxon>Ecdysozoa</taxon>
        <taxon>Arthropoda</taxon>
        <taxon>Hexapoda</taxon>
        <taxon>Insecta</taxon>
        <taxon>Pterygota</taxon>
        <taxon>Neoptera</taxon>
        <taxon>Endopterygota</taxon>
        <taxon>Diptera</taxon>
        <taxon>Nematocera</taxon>
        <taxon>Culicoidea</taxon>
        <taxon>Culicidae</taxon>
        <taxon>Anophelinae</taxon>
        <taxon>Anopheles</taxon>
    </lineage>
</organism>
<dbReference type="HOGENOM" id="CLU_433628_0_0_1"/>
<dbReference type="AlphaFoldDB" id="W5JLX4"/>
<dbReference type="STRING" id="43151.W5JLX4"/>
<feature type="compositionally biased region" description="Basic and acidic residues" evidence="1">
    <location>
        <begin position="622"/>
        <end position="631"/>
    </location>
</feature>
<dbReference type="EMBL" id="ADMH02001053">
    <property type="protein sequence ID" value="ETN64303.1"/>
    <property type="molecule type" value="Genomic_DNA"/>
</dbReference>
<dbReference type="Proteomes" id="UP000000673">
    <property type="component" value="Unassembled WGS sequence"/>
</dbReference>
<sequence length="631" mass="68222">MPLEWPHRNKEAFTVKRIVGSVSAAVSHGHCIRHPVPACTAGRGRCCSEIKLPVAQLHRQMRAQRTGKLSASYCQEELDRVIDLEGSKRREIASSSRDLLLSAVADLREWSPSPVIQSTGNDPTGLTNLTHAAAECNVASAEDADRWWPRLVRELFESTVTDAVFMQPQDPAGRLRLHRRFFSIPTHSLEMDRFRNSIDLDAEQTEARYDQEMLSDIINDNDRGELQKKAESCTVDDYKYDHGQKIQRLDPCEICLCIDGEIFCWWKQCDAQTKAMLSSGDSGELRDPALANGQELTTSSSSSSSSITTSVPPMATDGFGFQSRGAAGPQSEAPSMADSNGGATRLIVADTLSEFTTTISVSSTVAIGPQSNHNPIDGIPKSMLSFPQTPPIMMHRPVAVKPTEAGRKSKGGANRGSGKGKAGSVGLKKGKNPKKLGVSERKPTVSIASDALPDAKQMPQEQQQQQQQQNSREQTESQLASREQLFGGYGFGMIREPQDSGLARSRDHDIAAPQHYIITSSGHVEMFDDGPGGLGGPEGPGIRDVLSFDGRVSSVVAPVESNEDDDDDDDDDDDNDSDGDREDGERDGAEDDGGPVAPAIMLTTNVTQGGGLAAGGWSQCFIDDHDNDATE</sequence>
<reference evidence="3" key="4">
    <citation type="submission" date="2015-06" db="UniProtKB">
        <authorList>
            <consortium name="EnsemblMetazoa"/>
        </authorList>
    </citation>
    <scope>IDENTIFICATION</scope>
</reference>
<reference evidence="2" key="3">
    <citation type="journal article" date="2013" name="Nucleic Acids Res.">
        <title>The genome of Anopheles darlingi, the main neotropical malaria vector.</title>
        <authorList>
            <person name="Marinotti O."/>
            <person name="Cerqueira G.C."/>
            <person name="de Almeida L.G."/>
            <person name="Ferro M.I."/>
            <person name="Loreto E.L."/>
            <person name="Zaha A."/>
            <person name="Teixeira S.M."/>
            <person name="Wespiser A.R."/>
            <person name="Almeida E Silva A."/>
            <person name="Schlindwein A.D."/>
            <person name="Pacheco A.C."/>
            <person name="Silva A.L."/>
            <person name="Graveley B.R."/>
            <person name="Walenz B.P."/>
            <person name="Lima Bde A."/>
            <person name="Ribeiro C.A."/>
            <person name="Nunes-Silva C.G."/>
            <person name="de Carvalho C.R."/>
            <person name="Soares C.M."/>
            <person name="de Menezes C.B."/>
            <person name="Matiolli C."/>
            <person name="Caffrey D."/>
            <person name="Araujo D.A."/>
            <person name="de Oliveira D.M."/>
            <person name="Golenbock D."/>
            <person name="Grisard E.C."/>
            <person name="Fantinatti-Garboggini F."/>
            <person name="de Carvalho F.M."/>
            <person name="Barcellos F.G."/>
            <person name="Prosdocimi F."/>
            <person name="May G."/>
            <person name="Azevedo Junior G.M."/>
            <person name="Guimaraes G.M."/>
            <person name="Goldman G.H."/>
            <person name="Padilha I.Q."/>
            <person name="Batista Jda S."/>
            <person name="Ferro J.A."/>
            <person name="Ribeiro J.M."/>
            <person name="Fietto J.L."/>
            <person name="Dabbas K.M."/>
            <person name="Cerdeira L."/>
            <person name="Agnez-Lima L.F."/>
            <person name="Brocchi M."/>
            <person name="de Carvalho M.O."/>
            <person name="Teixeira Mde M."/>
            <person name="Diniz Maia Mde M."/>
            <person name="Goldman M.H."/>
            <person name="Cruz Schneider M.P."/>
            <person name="Felipe M.S."/>
            <person name="Hungria M."/>
            <person name="Nicolas M.F."/>
            <person name="Pereira M."/>
            <person name="Montes M.A."/>
            <person name="Cantao M.E."/>
            <person name="Vincentz M."/>
            <person name="Rafael M.S."/>
            <person name="Silverman N."/>
            <person name="Stoco P.H."/>
            <person name="Souza R.C."/>
            <person name="Vicentini R."/>
            <person name="Gazzinelli R.T."/>
            <person name="Neves Rde O."/>
            <person name="Silva R."/>
            <person name="Astolfi-Filho S."/>
            <person name="Maciel T.E."/>
            <person name="Urmenyi T.P."/>
            <person name="Tadei W.P."/>
            <person name="Camargo E.P."/>
            <person name="de Vasconcelos A.T."/>
        </authorList>
    </citation>
    <scope>NUCLEOTIDE SEQUENCE</scope>
</reference>
<reference evidence="2 4" key="1">
    <citation type="journal article" date="2010" name="BMC Genomics">
        <title>Combination of measures distinguishes pre-miRNAs from other stem-loops in the genome of the newly sequenced Anopheles darlingi.</title>
        <authorList>
            <person name="Mendes N.D."/>
            <person name="Freitas A.T."/>
            <person name="Vasconcelos A.T."/>
            <person name="Sagot M.F."/>
        </authorList>
    </citation>
    <scope>NUCLEOTIDE SEQUENCE</scope>
</reference>
<protein>
    <submittedName>
        <fullName evidence="2 3">Uncharacterized protein</fullName>
    </submittedName>
</protein>
<reference evidence="2" key="2">
    <citation type="submission" date="2010-05" db="EMBL/GenBank/DDBJ databases">
        <authorList>
            <person name="Almeida L.G."/>
            <person name="Nicolas M.F."/>
            <person name="Souza R.C."/>
            <person name="Vasconcelos A.T.R."/>
        </authorList>
    </citation>
    <scope>NUCLEOTIDE SEQUENCE</scope>
</reference>
<gene>
    <name evidence="2" type="ORF">AND_003959</name>
</gene>
<feature type="region of interest" description="Disordered" evidence="1">
    <location>
        <begin position="293"/>
        <end position="341"/>
    </location>
</feature>
<evidence type="ECO:0000313" key="2">
    <source>
        <dbReference type="EMBL" id="ETN64303.1"/>
    </source>
</evidence>
<dbReference type="SUPFAM" id="SSF57603">
    <property type="entry name" value="FnI-like domain"/>
    <property type="match status" value="1"/>
</dbReference>
<feature type="compositionally biased region" description="Low complexity" evidence="1">
    <location>
        <begin position="297"/>
        <end position="310"/>
    </location>
</feature>
<accession>W5JLX4</accession>
<keyword evidence="4" id="KW-1185">Reference proteome</keyword>
<feature type="compositionally biased region" description="Acidic residues" evidence="1">
    <location>
        <begin position="561"/>
        <end position="582"/>
    </location>
</feature>
<feature type="region of interest" description="Disordered" evidence="1">
    <location>
        <begin position="523"/>
        <end position="631"/>
    </location>
</feature>
<name>W5JLX4_ANODA</name>
<feature type="compositionally biased region" description="Low complexity" evidence="1">
    <location>
        <begin position="457"/>
        <end position="478"/>
    </location>
</feature>
<feature type="compositionally biased region" description="Gly residues" evidence="1">
    <location>
        <begin position="530"/>
        <end position="539"/>
    </location>
</feature>
<feature type="compositionally biased region" description="Gly residues" evidence="1">
    <location>
        <begin position="413"/>
        <end position="423"/>
    </location>
</feature>
<dbReference type="EnsemblMetazoa" id="ADAC003959-RA">
    <property type="protein sequence ID" value="ADAC003959-PA"/>
    <property type="gene ID" value="ADAC003959"/>
</dbReference>
<feature type="region of interest" description="Disordered" evidence="1">
    <location>
        <begin position="402"/>
        <end position="480"/>
    </location>
</feature>
<evidence type="ECO:0000256" key="1">
    <source>
        <dbReference type="SAM" id="MobiDB-lite"/>
    </source>
</evidence>
<evidence type="ECO:0000313" key="4">
    <source>
        <dbReference type="Proteomes" id="UP000000673"/>
    </source>
</evidence>
<dbReference type="eggNOG" id="ENOG502QR1M">
    <property type="taxonomic scope" value="Eukaryota"/>
</dbReference>
<dbReference type="Gene3D" id="2.10.70.10">
    <property type="entry name" value="Complement Module, domain 1"/>
    <property type="match status" value="1"/>
</dbReference>
<dbReference type="VEuPathDB" id="VectorBase:ADAC003959"/>
<proteinExistence type="predicted"/>
<evidence type="ECO:0000313" key="3">
    <source>
        <dbReference type="EnsemblMetazoa" id="ADAC003959-PA"/>
    </source>
</evidence>